<dbReference type="PANTHER" id="PTHR42795">
    <property type="entry name" value="ALANINE DEHYDROGENASE"/>
    <property type="match status" value="1"/>
</dbReference>
<accession>A0A0F7VMY8</accession>
<gene>
    <name evidence="4" type="primary">sle_00910</name>
</gene>
<dbReference type="Pfam" id="PF01262">
    <property type="entry name" value="AlaDh_PNT_C"/>
    <property type="match status" value="1"/>
</dbReference>
<dbReference type="KEGG" id="sle:sle_00910"/>
<organism evidence="4 5">
    <name type="scientific">Streptomyces leeuwenhoekii</name>
    <dbReference type="NCBI Taxonomy" id="1437453"/>
    <lineage>
        <taxon>Bacteria</taxon>
        <taxon>Bacillati</taxon>
        <taxon>Actinomycetota</taxon>
        <taxon>Actinomycetes</taxon>
        <taxon>Kitasatosporales</taxon>
        <taxon>Streptomycetaceae</taxon>
        <taxon>Streptomyces</taxon>
    </lineage>
</organism>
<evidence type="ECO:0000256" key="1">
    <source>
        <dbReference type="ARBA" id="ARBA00023002"/>
    </source>
</evidence>
<dbReference type="SMART" id="SM01003">
    <property type="entry name" value="AlaDh_PNT_N"/>
    <property type="match status" value="1"/>
</dbReference>
<keyword evidence="1" id="KW-0560">Oxidoreductase</keyword>
<dbReference type="SUPFAM" id="SSF51735">
    <property type="entry name" value="NAD(P)-binding Rossmann-fold domains"/>
    <property type="match status" value="1"/>
</dbReference>
<name>A0A0F7VMY8_STRLW</name>
<dbReference type="RefSeq" id="WP_029381314.1">
    <property type="nucleotide sequence ID" value="NZ_AZSD01000034.1"/>
</dbReference>
<dbReference type="Pfam" id="PF05222">
    <property type="entry name" value="AlaDh_PNT_N"/>
    <property type="match status" value="1"/>
</dbReference>
<proteinExistence type="predicted"/>
<dbReference type="SUPFAM" id="SSF52283">
    <property type="entry name" value="Formate/glycerate dehydrogenase catalytic domain-like"/>
    <property type="match status" value="1"/>
</dbReference>
<reference evidence="4 5" key="1">
    <citation type="submission" date="2015-02" db="EMBL/GenBank/DDBJ databases">
        <authorList>
            <person name="Gomez-Escribano P.J."/>
        </authorList>
    </citation>
    <scope>NUCLEOTIDE SEQUENCE [LARGE SCALE GENOMIC DNA]</scope>
    <source>
        <strain evidence="5">C34 (DSM 42122 / NRRL B-24963)</strain>
    </source>
</reference>
<sequence length="373" mass="40062">MSTIRRVSILKETRAGEKRVILLPSQAKQFVDAGYDVLVEAGAGENTGAPDEEYKSAGAQITGTEEAWRGSDLVLKYKAPGPHEYQYLRDGLHLGAFFHAEGNPGLTRALLDSGTHAYAYEFFRTPDGVFPLAVPDSEISGKLAVLFAAYHLQSHLGGRGVLLADMPQVAPPRVVVIGYGNAGAAAARTARALGADVVVLGTNRERLRRFEASLPGVTCLLNTPETLEREVLQADLVVGAILISTYDTPAMVDEGLVRRMKRGSMIVDVTVGYGSGYLPTFDRQTTHESPVYERFGVLHCKIDAMPGSVPYTASRAVSPLIAPYLIRLGEAVHTGEPDPTSAEGLITSGGRITHQEIERHMRQAGVTGSGDDH</sequence>
<dbReference type="GO" id="GO:0000286">
    <property type="term" value="F:alanine dehydrogenase activity"/>
    <property type="evidence" value="ECO:0007669"/>
    <property type="project" value="TreeGrafter"/>
</dbReference>
<evidence type="ECO:0000313" key="4">
    <source>
        <dbReference type="EMBL" id="CQR59553.1"/>
    </source>
</evidence>
<dbReference type="SMART" id="SM01002">
    <property type="entry name" value="AlaDh_PNT_C"/>
    <property type="match status" value="1"/>
</dbReference>
<dbReference type="GO" id="GO:0005886">
    <property type="term" value="C:plasma membrane"/>
    <property type="evidence" value="ECO:0007669"/>
    <property type="project" value="TreeGrafter"/>
</dbReference>
<evidence type="ECO:0000259" key="2">
    <source>
        <dbReference type="SMART" id="SM01002"/>
    </source>
</evidence>
<dbReference type="GO" id="GO:0006524">
    <property type="term" value="P:alanine catabolic process"/>
    <property type="evidence" value="ECO:0007669"/>
    <property type="project" value="TreeGrafter"/>
</dbReference>
<evidence type="ECO:0000259" key="3">
    <source>
        <dbReference type="SMART" id="SM01003"/>
    </source>
</evidence>
<dbReference type="AlphaFoldDB" id="A0A0F7VMY8"/>
<dbReference type="Proteomes" id="UP000035016">
    <property type="component" value="Chromosome Chromosome"/>
</dbReference>
<dbReference type="InterPro" id="IPR036291">
    <property type="entry name" value="NAD(P)-bd_dom_sf"/>
</dbReference>
<dbReference type="PANTHER" id="PTHR42795:SF1">
    <property type="entry name" value="ALANINE DEHYDROGENASE"/>
    <property type="match status" value="1"/>
</dbReference>
<dbReference type="InterPro" id="IPR007886">
    <property type="entry name" value="AlaDH/PNT_N"/>
</dbReference>
<dbReference type="EMBL" id="LN831790">
    <property type="protein sequence ID" value="CQR59553.1"/>
    <property type="molecule type" value="Genomic_DNA"/>
</dbReference>
<protein>
    <submittedName>
        <fullName evidence="4">Alanine dehydrogenase</fullName>
    </submittedName>
</protein>
<dbReference type="Gene3D" id="3.40.50.720">
    <property type="entry name" value="NAD(P)-binding Rossmann-like Domain"/>
    <property type="match status" value="2"/>
</dbReference>
<dbReference type="InterPro" id="IPR007698">
    <property type="entry name" value="AlaDH/PNT_NAD(H)-bd"/>
</dbReference>
<evidence type="ECO:0000313" key="5">
    <source>
        <dbReference type="Proteomes" id="UP000035016"/>
    </source>
</evidence>
<feature type="domain" description="Alanine dehydrogenase/pyridine nucleotide transhydrogenase NAD(H)-binding" evidence="2">
    <location>
        <begin position="152"/>
        <end position="301"/>
    </location>
</feature>
<feature type="domain" description="Alanine dehydrogenase/pyridine nucleotide transhydrogenase N-terminal" evidence="3">
    <location>
        <begin position="8"/>
        <end position="140"/>
    </location>
</feature>